<dbReference type="RefSeq" id="WP_019373478.1">
    <property type="nucleotide sequence ID" value="NZ_ALEE01000277.1"/>
</dbReference>
<evidence type="ECO:0000313" key="2">
    <source>
        <dbReference type="Proteomes" id="UP000246483"/>
    </source>
</evidence>
<dbReference type="AlphaFoldDB" id="A0A317RF63"/>
<proteinExistence type="predicted"/>
<evidence type="ECO:0000313" key="1">
    <source>
        <dbReference type="EMBL" id="PWW47727.1"/>
    </source>
</evidence>
<sequence>MPNAFQRSNDKPLRPRALKRLRQQEAMAANRRLPLQFPSPEPLAFWKPLG</sequence>
<gene>
    <name evidence="1" type="ORF">DFR36_102100</name>
</gene>
<name>A0A317RF63_9BURK</name>
<accession>A0A317RF63</accession>
<comment type="caution">
    <text evidence="1">The sequence shown here is derived from an EMBL/GenBank/DDBJ whole genome shotgun (WGS) entry which is preliminary data.</text>
</comment>
<dbReference type="EMBL" id="QGUB01000002">
    <property type="protein sequence ID" value="PWW47727.1"/>
    <property type="molecule type" value="Genomic_DNA"/>
</dbReference>
<organism evidence="1 2">
    <name type="scientific">Melaminivora alkalimesophila</name>
    <dbReference type="NCBI Taxonomy" id="1165852"/>
    <lineage>
        <taxon>Bacteria</taxon>
        <taxon>Pseudomonadati</taxon>
        <taxon>Pseudomonadota</taxon>
        <taxon>Betaproteobacteria</taxon>
        <taxon>Burkholderiales</taxon>
        <taxon>Comamonadaceae</taxon>
        <taxon>Melaminivora</taxon>
    </lineage>
</organism>
<dbReference type="Proteomes" id="UP000246483">
    <property type="component" value="Unassembled WGS sequence"/>
</dbReference>
<keyword evidence="2" id="KW-1185">Reference proteome</keyword>
<protein>
    <submittedName>
        <fullName evidence="1">Uncharacterized protein</fullName>
    </submittedName>
</protein>
<reference evidence="1 2" key="1">
    <citation type="submission" date="2018-05" db="EMBL/GenBank/DDBJ databases">
        <title>Genomic Encyclopedia of Type Strains, Phase IV (KMG-IV): sequencing the most valuable type-strain genomes for metagenomic binning, comparative biology and taxonomic classification.</title>
        <authorList>
            <person name="Goeker M."/>
        </authorList>
    </citation>
    <scope>NUCLEOTIDE SEQUENCE [LARGE SCALE GENOMIC DNA]</scope>
    <source>
        <strain evidence="1 2">DSM 26006</strain>
    </source>
</reference>